<evidence type="ECO:0000313" key="3">
    <source>
        <dbReference type="EMBL" id="GBL60094.1"/>
    </source>
</evidence>
<dbReference type="GO" id="GO:0000723">
    <property type="term" value="P:telomere maintenance"/>
    <property type="evidence" value="ECO:0007669"/>
    <property type="project" value="InterPro"/>
</dbReference>
<dbReference type="PANTHER" id="PTHR10492">
    <property type="match status" value="1"/>
</dbReference>
<accession>A0A4Y1ZNC9</accession>
<evidence type="ECO:0000313" key="4">
    <source>
        <dbReference type="EMBL" id="GBL60113.1"/>
    </source>
</evidence>
<dbReference type="GO" id="GO:0043139">
    <property type="term" value="F:5'-3' DNA helicase activity"/>
    <property type="evidence" value="ECO:0007669"/>
    <property type="project" value="UniProtKB-EC"/>
</dbReference>
<dbReference type="Pfam" id="PF05970">
    <property type="entry name" value="PIF1"/>
    <property type="match status" value="1"/>
</dbReference>
<dbReference type="PANTHER" id="PTHR10492:SF57">
    <property type="entry name" value="ATP-DEPENDENT DNA HELICASE"/>
    <property type="match status" value="1"/>
</dbReference>
<keyword evidence="5" id="KW-1185">Reference proteome</keyword>
<comment type="similarity">
    <text evidence="1">Belongs to the helicase family.</text>
</comment>
<reference evidence="4 5" key="1">
    <citation type="journal article" date="2019" name="Sci. Rep.">
        <title>Orb-weaving spider Araneus ventricosus genome elucidates the spidroin gene catalogue.</title>
        <authorList>
            <person name="Kono N."/>
            <person name="Nakamura H."/>
            <person name="Ohtoshi R."/>
            <person name="Moran D.A.P."/>
            <person name="Shinohara A."/>
            <person name="Yoshida Y."/>
            <person name="Fujiwara M."/>
            <person name="Mori M."/>
            <person name="Tomita M."/>
            <person name="Arakawa K."/>
        </authorList>
    </citation>
    <scope>NUCLEOTIDE SEQUENCE [LARGE SCALE GENOMIC DNA]</scope>
</reference>
<dbReference type="GO" id="GO:0006281">
    <property type="term" value="P:DNA repair"/>
    <property type="evidence" value="ECO:0007669"/>
    <property type="project" value="UniProtKB-KW"/>
</dbReference>
<organism evidence="4 5">
    <name type="scientific">Araneus ventricosus</name>
    <name type="common">Orbweaver spider</name>
    <name type="synonym">Epeira ventricosa</name>
    <dbReference type="NCBI Taxonomy" id="182803"/>
    <lineage>
        <taxon>Eukaryota</taxon>
        <taxon>Metazoa</taxon>
        <taxon>Ecdysozoa</taxon>
        <taxon>Arthropoda</taxon>
        <taxon>Chelicerata</taxon>
        <taxon>Arachnida</taxon>
        <taxon>Araneae</taxon>
        <taxon>Araneomorphae</taxon>
        <taxon>Entelegynae</taxon>
        <taxon>Araneoidea</taxon>
        <taxon>Araneidae</taxon>
        <taxon>Araneus</taxon>
    </lineage>
</organism>
<evidence type="ECO:0000259" key="2">
    <source>
        <dbReference type="Pfam" id="PF05970"/>
    </source>
</evidence>
<keyword evidence="1" id="KW-0227">DNA damage</keyword>
<keyword evidence="1" id="KW-0067">ATP-binding</keyword>
<dbReference type="OrthoDB" id="272985at2759"/>
<name>A0A4Y1ZNC9_ARAVE</name>
<dbReference type="EMBL" id="BGPR01151617">
    <property type="protein sequence ID" value="GBL60113.1"/>
    <property type="molecule type" value="Genomic_DNA"/>
</dbReference>
<dbReference type="InterPro" id="IPR010285">
    <property type="entry name" value="DNA_helicase_pif1-like_DEAD"/>
</dbReference>
<keyword evidence="1" id="KW-0233">DNA recombination</keyword>
<dbReference type="GO" id="GO:0005524">
    <property type="term" value="F:ATP binding"/>
    <property type="evidence" value="ECO:0007669"/>
    <property type="project" value="UniProtKB-KW"/>
</dbReference>
<dbReference type="EC" id="5.6.2.3" evidence="1"/>
<feature type="domain" description="DNA helicase Pif1-like DEAD-box helicase" evidence="2">
    <location>
        <begin position="1"/>
        <end position="78"/>
    </location>
</feature>
<evidence type="ECO:0000313" key="5">
    <source>
        <dbReference type="Proteomes" id="UP000499080"/>
    </source>
</evidence>
<dbReference type="GO" id="GO:0006310">
    <property type="term" value="P:DNA recombination"/>
    <property type="evidence" value="ECO:0007669"/>
    <property type="project" value="UniProtKB-KW"/>
</dbReference>
<keyword evidence="1" id="KW-0378">Hydrolase</keyword>
<evidence type="ECO:0000256" key="1">
    <source>
        <dbReference type="RuleBase" id="RU363044"/>
    </source>
</evidence>
<keyword evidence="1" id="KW-0234">DNA repair</keyword>
<gene>
    <name evidence="3" type="ORF">AVEN_150988_1</name>
    <name evidence="4" type="ORF">AVEN_174807_1</name>
</gene>
<sequence length="107" mass="12473">MAHKRYTEALNRTLQDTRGHNQLMGGVTDLLAGDFSQALRVVPRGTRAGEVKACLKSSILWCNVKILSLRINMRVHLQRDLRQKSFLTYYLILAMEIFWKRMGKYIF</sequence>
<dbReference type="Proteomes" id="UP000499080">
    <property type="component" value="Unassembled WGS sequence"/>
</dbReference>
<dbReference type="AlphaFoldDB" id="A0A4Y1ZNC9"/>
<comment type="catalytic activity">
    <reaction evidence="1">
        <text>ATP + H2O = ADP + phosphate + H(+)</text>
        <dbReference type="Rhea" id="RHEA:13065"/>
        <dbReference type="ChEBI" id="CHEBI:15377"/>
        <dbReference type="ChEBI" id="CHEBI:15378"/>
        <dbReference type="ChEBI" id="CHEBI:30616"/>
        <dbReference type="ChEBI" id="CHEBI:43474"/>
        <dbReference type="ChEBI" id="CHEBI:456216"/>
        <dbReference type="EC" id="5.6.2.3"/>
    </reaction>
</comment>
<comment type="caution">
    <text evidence="4">The sequence shown here is derived from an EMBL/GenBank/DDBJ whole genome shotgun (WGS) entry which is preliminary data.</text>
</comment>
<dbReference type="EMBL" id="BGPR01151614">
    <property type="protein sequence ID" value="GBL60094.1"/>
    <property type="molecule type" value="Genomic_DNA"/>
</dbReference>
<comment type="cofactor">
    <cofactor evidence="1">
        <name>Mg(2+)</name>
        <dbReference type="ChEBI" id="CHEBI:18420"/>
    </cofactor>
</comment>
<proteinExistence type="inferred from homology"/>
<keyword evidence="1" id="KW-0347">Helicase</keyword>
<protein>
    <recommendedName>
        <fullName evidence="1">ATP-dependent DNA helicase</fullName>
        <ecNumber evidence="1">5.6.2.3</ecNumber>
    </recommendedName>
</protein>
<keyword evidence="1" id="KW-0547">Nucleotide-binding</keyword>
<dbReference type="GO" id="GO:0016787">
    <property type="term" value="F:hydrolase activity"/>
    <property type="evidence" value="ECO:0007669"/>
    <property type="project" value="UniProtKB-KW"/>
</dbReference>